<dbReference type="EMBL" id="UGTA01000001">
    <property type="protein sequence ID" value="SUB59237.1"/>
    <property type="molecule type" value="Genomic_DNA"/>
</dbReference>
<name>A0A379CC45_9PAST</name>
<feature type="transmembrane region" description="Helical" evidence="1">
    <location>
        <begin position="38"/>
        <end position="58"/>
    </location>
</feature>
<feature type="transmembrane region" description="Helical" evidence="1">
    <location>
        <begin position="70"/>
        <end position="92"/>
    </location>
</feature>
<reference evidence="2 3" key="1">
    <citation type="submission" date="2018-06" db="EMBL/GenBank/DDBJ databases">
        <authorList>
            <consortium name="Pathogen Informatics"/>
            <person name="Doyle S."/>
        </authorList>
    </citation>
    <scope>NUCLEOTIDE SEQUENCE [LARGE SCALE GENOMIC DNA]</scope>
    <source>
        <strain evidence="2 3">NCTC12872</strain>
    </source>
</reference>
<protein>
    <submittedName>
        <fullName evidence="2">Spermidine synthase</fullName>
    </submittedName>
</protein>
<organism evidence="2 3">
    <name type="scientific">Phocoenobacter uteri</name>
    <dbReference type="NCBI Taxonomy" id="146806"/>
    <lineage>
        <taxon>Bacteria</taxon>
        <taxon>Pseudomonadati</taxon>
        <taxon>Pseudomonadota</taxon>
        <taxon>Gammaproteobacteria</taxon>
        <taxon>Pasteurellales</taxon>
        <taxon>Pasteurellaceae</taxon>
        <taxon>Phocoenobacter</taxon>
    </lineage>
</organism>
<keyword evidence="3" id="KW-1185">Reference proteome</keyword>
<evidence type="ECO:0000313" key="3">
    <source>
        <dbReference type="Proteomes" id="UP000255417"/>
    </source>
</evidence>
<feature type="transmembrane region" description="Helical" evidence="1">
    <location>
        <begin position="7"/>
        <end position="26"/>
    </location>
</feature>
<dbReference type="OrthoDB" id="5516475at2"/>
<dbReference type="NCBIfam" id="NF037959">
    <property type="entry name" value="MFS_SpdSyn"/>
    <property type="match status" value="1"/>
</dbReference>
<sequence>MRSSHFILKVVFFLSGFSALIYQIIWQRMLFTAFGVDLESITIIISVFMAGLGIGAYFGGRIADILLFRLGVSSLLVFFAITKVGIGSFGILSPFLIEFIQQTFLYSSTSTIAFVNFLLLLFPTFLMGSTLPLLTTYLQQFINNIGENIGWLYFTNTLGAAFACFMTGFVLFDMYTLDQVIYIAGGINFIVAMTVLGGFSKKEKKND</sequence>
<dbReference type="Proteomes" id="UP000255417">
    <property type="component" value="Unassembled WGS sequence"/>
</dbReference>
<gene>
    <name evidence="2" type="ORF">NCTC12872_01219</name>
</gene>
<dbReference type="RefSeq" id="WP_115315724.1">
    <property type="nucleotide sequence ID" value="NZ_LWIF01000001.1"/>
</dbReference>
<dbReference type="AlphaFoldDB" id="A0A379CC45"/>
<feature type="transmembrane region" description="Helical" evidence="1">
    <location>
        <begin position="112"/>
        <end position="138"/>
    </location>
</feature>
<dbReference type="InterPro" id="IPR036259">
    <property type="entry name" value="MFS_trans_sf"/>
</dbReference>
<dbReference type="SUPFAM" id="SSF103473">
    <property type="entry name" value="MFS general substrate transporter"/>
    <property type="match status" value="1"/>
</dbReference>
<dbReference type="Gene3D" id="1.20.1250.20">
    <property type="entry name" value="MFS general substrate transporter like domains"/>
    <property type="match status" value="1"/>
</dbReference>
<keyword evidence="1" id="KW-0812">Transmembrane</keyword>
<evidence type="ECO:0000256" key="1">
    <source>
        <dbReference type="SAM" id="Phobius"/>
    </source>
</evidence>
<proteinExistence type="predicted"/>
<accession>A0A379CC45</accession>
<keyword evidence="1" id="KW-1133">Transmembrane helix</keyword>
<feature type="transmembrane region" description="Helical" evidence="1">
    <location>
        <begin position="150"/>
        <end position="174"/>
    </location>
</feature>
<feature type="transmembrane region" description="Helical" evidence="1">
    <location>
        <begin position="180"/>
        <end position="199"/>
    </location>
</feature>
<evidence type="ECO:0000313" key="2">
    <source>
        <dbReference type="EMBL" id="SUB59237.1"/>
    </source>
</evidence>
<keyword evidence="1" id="KW-0472">Membrane</keyword>